<dbReference type="GO" id="GO:0003677">
    <property type="term" value="F:DNA binding"/>
    <property type="evidence" value="ECO:0007669"/>
    <property type="project" value="InterPro"/>
</dbReference>
<dbReference type="AlphaFoldDB" id="A0AAD1ZN42"/>
<dbReference type="PROSITE" id="PS51437">
    <property type="entry name" value="CG_1"/>
    <property type="match status" value="1"/>
</dbReference>
<name>A0AAD1ZN42_9LAMI</name>
<feature type="domain" description="CG-1" evidence="1">
    <location>
        <begin position="73"/>
        <end position="105"/>
    </location>
</feature>
<organism evidence="2 3">
    <name type="scientific">Fraxinus pennsylvanica</name>
    <dbReference type="NCBI Taxonomy" id="56036"/>
    <lineage>
        <taxon>Eukaryota</taxon>
        <taxon>Viridiplantae</taxon>
        <taxon>Streptophyta</taxon>
        <taxon>Embryophyta</taxon>
        <taxon>Tracheophyta</taxon>
        <taxon>Spermatophyta</taxon>
        <taxon>Magnoliopsida</taxon>
        <taxon>eudicotyledons</taxon>
        <taxon>Gunneridae</taxon>
        <taxon>Pentapetalae</taxon>
        <taxon>asterids</taxon>
        <taxon>lamiids</taxon>
        <taxon>Lamiales</taxon>
        <taxon>Oleaceae</taxon>
        <taxon>Oleeae</taxon>
        <taxon>Fraxinus</taxon>
    </lineage>
</organism>
<dbReference type="Proteomes" id="UP000834106">
    <property type="component" value="Chromosome 12"/>
</dbReference>
<dbReference type="EMBL" id="OU503047">
    <property type="protein sequence ID" value="CAI9772233.1"/>
    <property type="molecule type" value="Genomic_DNA"/>
</dbReference>
<dbReference type="InterPro" id="IPR005559">
    <property type="entry name" value="CG-1_dom"/>
</dbReference>
<keyword evidence="3" id="KW-1185">Reference proteome</keyword>
<evidence type="ECO:0000313" key="2">
    <source>
        <dbReference type="EMBL" id="CAI9772233.1"/>
    </source>
</evidence>
<gene>
    <name evidence="2" type="ORF">FPE_LOCUS19663</name>
</gene>
<reference evidence="2" key="1">
    <citation type="submission" date="2023-05" db="EMBL/GenBank/DDBJ databases">
        <authorList>
            <person name="Huff M."/>
        </authorList>
    </citation>
    <scope>NUCLEOTIDE SEQUENCE</scope>
</reference>
<accession>A0AAD1ZN42</accession>
<evidence type="ECO:0000259" key="1">
    <source>
        <dbReference type="PROSITE" id="PS51437"/>
    </source>
</evidence>
<sequence length="105" mass="12207">MAVKLELYHNLFRHNPTPNASSISPQMCEIDTSTGAFLLSRRRKFQWLDIACGHEHTTTATSDCPFFTWDLEIDDIMEEAKTRWLKPNKLHPILCNYKGRWKIGA</sequence>
<protein>
    <recommendedName>
        <fullName evidence="1">CG-1 domain-containing protein</fullName>
    </recommendedName>
</protein>
<evidence type="ECO:0000313" key="3">
    <source>
        <dbReference type="Proteomes" id="UP000834106"/>
    </source>
</evidence>
<proteinExistence type="predicted"/>